<dbReference type="Pfam" id="PF09723">
    <property type="entry name" value="Zn_ribbon_8"/>
    <property type="match status" value="1"/>
</dbReference>
<feature type="domain" description="Putative regulatory protein FmdB zinc ribbon" evidence="1">
    <location>
        <begin position="1"/>
        <end position="41"/>
    </location>
</feature>
<dbReference type="AlphaFoldDB" id="A0A382PJJ3"/>
<gene>
    <name evidence="2" type="ORF">METZ01_LOCUS325804</name>
</gene>
<dbReference type="NCBIfam" id="TIGR02605">
    <property type="entry name" value="CxxC_CxxC_SSSS"/>
    <property type="match status" value="1"/>
</dbReference>
<accession>A0A382PJJ3</accession>
<evidence type="ECO:0000259" key="1">
    <source>
        <dbReference type="SMART" id="SM00834"/>
    </source>
</evidence>
<organism evidence="2">
    <name type="scientific">marine metagenome</name>
    <dbReference type="NCBI Taxonomy" id="408172"/>
    <lineage>
        <taxon>unclassified sequences</taxon>
        <taxon>metagenomes</taxon>
        <taxon>ecological metagenomes</taxon>
    </lineage>
</organism>
<protein>
    <recommendedName>
        <fullName evidence="1">Putative regulatory protein FmdB zinc ribbon domain-containing protein</fullName>
    </recommendedName>
</protein>
<name>A0A382PJJ3_9ZZZZ</name>
<reference evidence="2" key="1">
    <citation type="submission" date="2018-05" db="EMBL/GenBank/DDBJ databases">
        <authorList>
            <person name="Lanie J.A."/>
            <person name="Ng W.-L."/>
            <person name="Kazmierczak K.M."/>
            <person name="Andrzejewski T.M."/>
            <person name="Davidsen T.M."/>
            <person name="Wayne K.J."/>
            <person name="Tettelin H."/>
            <person name="Glass J.I."/>
            <person name="Rusch D."/>
            <person name="Podicherti R."/>
            <person name="Tsui H.-C.T."/>
            <person name="Winkler M.E."/>
        </authorList>
    </citation>
    <scope>NUCLEOTIDE SEQUENCE</scope>
</reference>
<sequence length="56" mass="6290">MPTYVYKCNHNGHVFDLIQKFNDEPGANCPTCGSESRRQITSPTVIYKGSGFYTTD</sequence>
<evidence type="ECO:0000313" key="2">
    <source>
        <dbReference type="EMBL" id="SVC72950.1"/>
    </source>
</evidence>
<feature type="non-terminal residue" evidence="2">
    <location>
        <position position="56"/>
    </location>
</feature>
<dbReference type="EMBL" id="UINC01107517">
    <property type="protein sequence ID" value="SVC72950.1"/>
    <property type="molecule type" value="Genomic_DNA"/>
</dbReference>
<dbReference type="SMART" id="SM00834">
    <property type="entry name" value="CxxC_CXXC_SSSS"/>
    <property type="match status" value="1"/>
</dbReference>
<dbReference type="PANTHER" id="PTHR34404">
    <property type="entry name" value="REGULATORY PROTEIN, FMDB FAMILY"/>
    <property type="match status" value="1"/>
</dbReference>
<proteinExistence type="predicted"/>
<dbReference type="PANTHER" id="PTHR34404:SF2">
    <property type="entry name" value="CONSERVED SERINE RICH PROTEIN"/>
    <property type="match status" value="1"/>
</dbReference>
<dbReference type="InterPro" id="IPR013429">
    <property type="entry name" value="Regulatory_FmdB_Zinc_ribbon"/>
</dbReference>